<dbReference type="KEGG" id="nti:DNFV4_00853"/>
<reference evidence="2" key="1">
    <citation type="submission" date="2022-10" db="EMBL/GenBank/DDBJ databases">
        <authorList>
            <person name="Koch H."/>
        </authorList>
    </citation>
    <scope>NUCLEOTIDE SEQUENCE</scope>
    <source>
        <strain evidence="2">DNF</strain>
    </source>
</reference>
<dbReference type="EMBL" id="OX365700">
    <property type="protein sequence ID" value="CAI4030425.1"/>
    <property type="molecule type" value="Genomic_DNA"/>
</dbReference>
<gene>
    <name evidence="2" type="ORF">DNFV4_00853</name>
</gene>
<accession>A0AA86T277</accession>
<sequence>MVDSLSGWCRNTCANGETGSLSNPVQWNLRNPARFEGIAPSLGQGRRSRRMGEPPTVSKPIHDCIHSDNIDRLSVP</sequence>
<evidence type="ECO:0000256" key="1">
    <source>
        <dbReference type="SAM" id="MobiDB-lite"/>
    </source>
</evidence>
<dbReference type="AlphaFoldDB" id="A0AA86T277"/>
<evidence type="ECO:0000313" key="3">
    <source>
        <dbReference type="Proteomes" id="UP001179121"/>
    </source>
</evidence>
<evidence type="ECO:0000313" key="2">
    <source>
        <dbReference type="EMBL" id="CAI4030425.1"/>
    </source>
</evidence>
<dbReference type="Proteomes" id="UP001179121">
    <property type="component" value="Chromosome"/>
</dbReference>
<keyword evidence="3" id="KW-1185">Reference proteome</keyword>
<proteinExistence type="predicted"/>
<protein>
    <submittedName>
        <fullName evidence="2">Uncharacterized protein</fullName>
    </submittedName>
</protein>
<name>A0AA86T277_9BACT</name>
<organism evidence="2 3">
    <name type="scientific">Nitrospira tepida</name>
    <dbReference type="NCBI Taxonomy" id="2973512"/>
    <lineage>
        <taxon>Bacteria</taxon>
        <taxon>Pseudomonadati</taxon>
        <taxon>Nitrospirota</taxon>
        <taxon>Nitrospiria</taxon>
        <taxon>Nitrospirales</taxon>
        <taxon>Nitrospiraceae</taxon>
        <taxon>Nitrospira</taxon>
    </lineage>
</organism>
<feature type="region of interest" description="Disordered" evidence="1">
    <location>
        <begin position="37"/>
        <end position="63"/>
    </location>
</feature>